<dbReference type="PANTHER" id="PTHR33053">
    <property type="entry name" value="PROTEIN, PUTATIVE-RELATED"/>
    <property type="match status" value="1"/>
</dbReference>
<gene>
    <name evidence="1" type="ORF">ALC57_09336</name>
</gene>
<dbReference type="PANTHER" id="PTHR33053:SF9">
    <property type="entry name" value="AGAP000105-PA"/>
    <property type="match status" value="1"/>
</dbReference>
<evidence type="ECO:0000313" key="2">
    <source>
        <dbReference type="Proteomes" id="UP000078492"/>
    </source>
</evidence>
<dbReference type="AlphaFoldDB" id="A0A151J5G2"/>
<protein>
    <submittedName>
        <fullName evidence="1">Uncharacterized protein</fullName>
    </submittedName>
</protein>
<dbReference type="STRING" id="471704.A0A151J5G2"/>
<feature type="non-terminal residue" evidence="1">
    <location>
        <position position="1"/>
    </location>
</feature>
<dbReference type="EMBL" id="KQ979982">
    <property type="protein sequence ID" value="KYN18354.1"/>
    <property type="molecule type" value="Genomic_DNA"/>
</dbReference>
<evidence type="ECO:0000313" key="1">
    <source>
        <dbReference type="EMBL" id="KYN18354.1"/>
    </source>
</evidence>
<organism evidence="1 2">
    <name type="scientific">Trachymyrmex cornetzi</name>
    <dbReference type="NCBI Taxonomy" id="471704"/>
    <lineage>
        <taxon>Eukaryota</taxon>
        <taxon>Metazoa</taxon>
        <taxon>Ecdysozoa</taxon>
        <taxon>Arthropoda</taxon>
        <taxon>Hexapoda</taxon>
        <taxon>Insecta</taxon>
        <taxon>Pterygota</taxon>
        <taxon>Neoptera</taxon>
        <taxon>Endopterygota</taxon>
        <taxon>Hymenoptera</taxon>
        <taxon>Apocrita</taxon>
        <taxon>Aculeata</taxon>
        <taxon>Formicoidea</taxon>
        <taxon>Formicidae</taxon>
        <taxon>Myrmicinae</taxon>
        <taxon>Trachymyrmex</taxon>
    </lineage>
</organism>
<name>A0A151J5G2_9HYME</name>
<keyword evidence="2" id="KW-1185">Reference proteome</keyword>
<accession>A0A151J5G2</accession>
<sequence length="412" mass="47918">NSGCSESSKNSVSSNSKVLKFLRGWALKHNITHEATSDLLKGLKENYECFADESESRFPISAKTLLKTEVKLTKKVVEPGCYIHIGLQKHLLKIAPKYFKTVGISNLLVRFQRYIPKEFARKSRELYIVLRWKATEFRLFILYLGPVVLKNVLSEEKYVHFLQFHFAMRILLNVKFCKEQEFRKFAKDLLKHFVQSTIILYDKNFISHNFHNNIHITDDVDYFVDKLDDFSLDTISAFRFENYMQSIKRKVRGRSKPLEQIGLRIGEIMSFETDYLTEKQRDNQFPKLSLPHNSGPLLPGCTRQYRGVALPNFKVINESPNNCCGNTSGSIIQIENIAFSEYLQIPVVIGREFIDKRDFYTVPSEISRVGVFKVKKLSNLKIWPLSEITIKYVKLPYKNDYVVLSILHCDTL</sequence>
<proteinExistence type="predicted"/>
<dbReference type="Proteomes" id="UP000078492">
    <property type="component" value="Unassembled WGS sequence"/>
</dbReference>
<reference evidence="1 2" key="1">
    <citation type="submission" date="2015-09" db="EMBL/GenBank/DDBJ databases">
        <title>Trachymyrmex cornetzi WGS genome.</title>
        <authorList>
            <person name="Nygaard S."/>
            <person name="Hu H."/>
            <person name="Boomsma J."/>
            <person name="Zhang G."/>
        </authorList>
    </citation>
    <scope>NUCLEOTIDE SEQUENCE [LARGE SCALE GENOMIC DNA]</scope>
    <source>
        <strain evidence="1">Tcor2-1</strain>
        <tissue evidence="1">Whole body</tissue>
    </source>
</reference>